<dbReference type="EMBL" id="JFKC01000002">
    <property type="protein sequence ID" value="OSQ52668.1"/>
    <property type="molecule type" value="Genomic_DNA"/>
</dbReference>
<reference evidence="4 5" key="1">
    <citation type="submission" date="2014-03" db="EMBL/GenBank/DDBJ databases">
        <title>The draft genome sequence of Marivita geojedonensis KCTC 23882.</title>
        <authorList>
            <person name="Lai Q."/>
            <person name="Shao Z."/>
        </authorList>
    </citation>
    <scope>NUCLEOTIDE SEQUENCE [LARGE SCALE GENOMIC DNA]</scope>
    <source>
        <strain evidence="4 5">DPG-138</strain>
    </source>
</reference>
<protein>
    <submittedName>
        <fullName evidence="4">ABC transporter substrate-binding protein</fullName>
    </submittedName>
</protein>
<name>A0A1X4NPQ2_9RHOB</name>
<evidence type="ECO:0000256" key="2">
    <source>
        <dbReference type="SAM" id="Phobius"/>
    </source>
</evidence>
<comment type="caution">
    <text evidence="4">The sequence shown here is derived from an EMBL/GenBank/DDBJ whole genome shotgun (WGS) entry which is preliminary data.</text>
</comment>
<evidence type="ECO:0000313" key="4">
    <source>
        <dbReference type="EMBL" id="OSQ52668.1"/>
    </source>
</evidence>
<sequence length="579" mass="61589">METKANFVLIGAFTLAGMLGILGFFLWFAQVELDRQFDYYDIRFSSVSGLGNASDVRFSGLPVGQVVDVKLSPNQDGTILVRVEVDAATPVRTDSIATIEAQGVTGVSFVGIDPGTPTADLLEPTEEQPVPEIMAGRSTLQSLSEDAPRLLQESLQLVSDVGDLLGADNRERINAIIANVERASADFSATLDGFSSVTTTVNDFAEQINRFNETLNTLTGDLTDVLETADATLTSIGELSEQGKGVLATGAETLTTAQSAIERTEEYVSSELSVTTEELRAAAASLQQEVTALATDARALMATLNQTGETATARLREAEQTLAATDALIARLDGAAVVVSETAGNIDALVREEGAPLLSETRDMVAEADRAIASVAAVANDDLPVIIADIRQTAETFRTVTTEVGGNLTASSQSAEVVLETARITLEDARVSFANANETLSAINGALETGDRALDAAERAFSGADRVINEDLAGIIDGLERSLNSLDGAIAQVSEDLPGMSDDLRAASRAASETFAELRRLTDAASPSIREFSTTALPLYSRLAQESRALVANLDRLTDQIQRDPTRFFLNRETPEFRR</sequence>
<dbReference type="STRING" id="1123756.MGEO_04740"/>
<keyword evidence="2" id="KW-0472">Membrane</keyword>
<keyword evidence="5" id="KW-1185">Reference proteome</keyword>
<feature type="transmembrane region" description="Helical" evidence="2">
    <location>
        <begin position="7"/>
        <end position="29"/>
    </location>
</feature>
<gene>
    <name evidence="4" type="ORF">MGEO_04740</name>
</gene>
<dbReference type="Proteomes" id="UP000193926">
    <property type="component" value="Unassembled WGS sequence"/>
</dbReference>
<keyword evidence="2" id="KW-0812">Transmembrane</keyword>
<feature type="coiled-coil region" evidence="1">
    <location>
        <begin position="276"/>
        <end position="321"/>
    </location>
</feature>
<dbReference type="PANTHER" id="PTHR36698:SF2">
    <property type="entry name" value="MCE_MLAD DOMAIN-CONTAINING PROTEIN"/>
    <property type="match status" value="1"/>
</dbReference>
<evidence type="ECO:0000259" key="3">
    <source>
        <dbReference type="Pfam" id="PF02470"/>
    </source>
</evidence>
<dbReference type="InterPro" id="IPR003399">
    <property type="entry name" value="Mce/MlaD"/>
</dbReference>
<organism evidence="4 5">
    <name type="scientific">Marivita geojedonensis</name>
    <dbReference type="NCBI Taxonomy" id="1123756"/>
    <lineage>
        <taxon>Bacteria</taxon>
        <taxon>Pseudomonadati</taxon>
        <taxon>Pseudomonadota</taxon>
        <taxon>Alphaproteobacteria</taxon>
        <taxon>Rhodobacterales</taxon>
        <taxon>Roseobacteraceae</taxon>
        <taxon>Marivita</taxon>
    </lineage>
</organism>
<evidence type="ECO:0000313" key="5">
    <source>
        <dbReference type="Proteomes" id="UP000193926"/>
    </source>
</evidence>
<proteinExistence type="predicted"/>
<dbReference type="AlphaFoldDB" id="A0A1X4NPQ2"/>
<keyword evidence="2" id="KW-1133">Transmembrane helix</keyword>
<keyword evidence="1" id="KW-0175">Coiled coil</keyword>
<feature type="domain" description="Mce/MlaD" evidence="3">
    <location>
        <begin position="39"/>
        <end position="115"/>
    </location>
</feature>
<accession>A0A1X4NPQ2</accession>
<evidence type="ECO:0000256" key="1">
    <source>
        <dbReference type="SAM" id="Coils"/>
    </source>
</evidence>
<dbReference type="OrthoDB" id="9808689at2"/>
<dbReference type="Pfam" id="PF02470">
    <property type="entry name" value="MlaD"/>
    <property type="match status" value="1"/>
</dbReference>
<dbReference type="PANTHER" id="PTHR36698">
    <property type="entry name" value="BLL5892 PROTEIN"/>
    <property type="match status" value="1"/>
</dbReference>